<organism evidence="7 8">
    <name type="scientific">Taibaiella soli</name>
    <dbReference type="NCBI Taxonomy" id="1649169"/>
    <lineage>
        <taxon>Bacteria</taxon>
        <taxon>Pseudomonadati</taxon>
        <taxon>Bacteroidota</taxon>
        <taxon>Chitinophagia</taxon>
        <taxon>Chitinophagales</taxon>
        <taxon>Chitinophagaceae</taxon>
        <taxon>Taibaiella</taxon>
    </lineage>
</organism>
<dbReference type="GO" id="GO:0016020">
    <property type="term" value="C:membrane"/>
    <property type="evidence" value="ECO:0007669"/>
    <property type="project" value="UniProtKB-SubCell"/>
</dbReference>
<evidence type="ECO:0000256" key="6">
    <source>
        <dbReference type="SAM" id="Phobius"/>
    </source>
</evidence>
<comment type="similarity">
    <text evidence="2">Belongs to the CorA metal ion transporter (MIT) (TC 1.A.35) family.</text>
</comment>
<feature type="transmembrane region" description="Helical" evidence="6">
    <location>
        <begin position="286"/>
        <end position="307"/>
    </location>
</feature>
<proteinExistence type="inferred from homology"/>
<evidence type="ECO:0000313" key="8">
    <source>
        <dbReference type="Proteomes" id="UP000248745"/>
    </source>
</evidence>
<dbReference type="InterPro" id="IPR045861">
    <property type="entry name" value="CorA_cytoplasmic_dom"/>
</dbReference>
<dbReference type="InterPro" id="IPR047199">
    <property type="entry name" value="CorA-like"/>
</dbReference>
<sequence>MVQFYKNINRQTLEIEQPQGANWINVTPPFQQSEIDNLSESLSIPRDFLTDTLDIEERARYEVEDGVKLVILKTPVENKSLNESDAYYITIPIAIIVTEHNQVITVNSFENVAIRRFLTTFAKRHPERPNMMVLKIFEKVVMDFMEVLKEINHRRNILEQKLYDANRNEELLYLMRVQKSLVYFITALRSDELLLMKMERTNFLNFDEEEREFLADLIVEFSQALEMADTYTNILSSTMDAFASIINNNMNIVMKRLTAITIILSVPALVAAFFGMNVHFPTENTIVGFYAAIIISIIISVIMSLYFNKKRWF</sequence>
<dbReference type="InterPro" id="IPR002523">
    <property type="entry name" value="MgTranspt_CorA/ZnTranspt_ZntB"/>
</dbReference>
<evidence type="ECO:0000256" key="3">
    <source>
        <dbReference type="ARBA" id="ARBA00022692"/>
    </source>
</evidence>
<keyword evidence="3 6" id="KW-0812">Transmembrane</keyword>
<comment type="caution">
    <text evidence="7">The sequence shown here is derived from an EMBL/GenBank/DDBJ whole genome shotgun (WGS) entry which is preliminary data.</text>
</comment>
<evidence type="ECO:0000256" key="5">
    <source>
        <dbReference type="ARBA" id="ARBA00023136"/>
    </source>
</evidence>
<dbReference type="GO" id="GO:0046873">
    <property type="term" value="F:metal ion transmembrane transporter activity"/>
    <property type="evidence" value="ECO:0007669"/>
    <property type="project" value="InterPro"/>
</dbReference>
<evidence type="ECO:0000256" key="2">
    <source>
        <dbReference type="ARBA" id="ARBA00009765"/>
    </source>
</evidence>
<dbReference type="EMBL" id="QKTW01000009">
    <property type="protein sequence ID" value="PZF73970.1"/>
    <property type="molecule type" value="Genomic_DNA"/>
</dbReference>
<dbReference type="Pfam" id="PF01544">
    <property type="entry name" value="CorA"/>
    <property type="match status" value="1"/>
</dbReference>
<dbReference type="OrthoDB" id="9803416at2"/>
<comment type="subcellular location">
    <subcellularLocation>
        <location evidence="1">Membrane</location>
        <topology evidence="1">Multi-pass membrane protein</topology>
    </subcellularLocation>
</comment>
<name>A0A2W2ANN2_9BACT</name>
<evidence type="ECO:0000313" key="7">
    <source>
        <dbReference type="EMBL" id="PZF73970.1"/>
    </source>
</evidence>
<dbReference type="Proteomes" id="UP000248745">
    <property type="component" value="Unassembled WGS sequence"/>
</dbReference>
<dbReference type="CDD" id="cd12827">
    <property type="entry name" value="EcCorA_ZntB-like_u2"/>
    <property type="match status" value="1"/>
</dbReference>
<dbReference type="SUPFAM" id="SSF144083">
    <property type="entry name" value="Magnesium transport protein CorA, transmembrane region"/>
    <property type="match status" value="1"/>
</dbReference>
<protein>
    <submittedName>
        <fullName evidence="7">Magnesium transporter CorA family protein</fullName>
    </submittedName>
</protein>
<accession>A0A2W2ANN2</accession>
<feature type="transmembrane region" description="Helical" evidence="6">
    <location>
        <begin position="257"/>
        <end position="280"/>
    </location>
</feature>
<dbReference type="RefSeq" id="WP_110998068.1">
    <property type="nucleotide sequence ID" value="NZ_QKTW01000009.1"/>
</dbReference>
<keyword evidence="4 6" id="KW-1133">Transmembrane helix</keyword>
<dbReference type="PANTHER" id="PTHR47891:SF2">
    <property type="entry name" value="MAGNESIUM AND COBALT TRANSPORTER"/>
    <property type="match status" value="1"/>
</dbReference>
<evidence type="ECO:0000256" key="1">
    <source>
        <dbReference type="ARBA" id="ARBA00004141"/>
    </source>
</evidence>
<gene>
    <name evidence="7" type="ORF">DN068_06430</name>
</gene>
<evidence type="ECO:0000256" key="4">
    <source>
        <dbReference type="ARBA" id="ARBA00022989"/>
    </source>
</evidence>
<dbReference type="SUPFAM" id="SSF143865">
    <property type="entry name" value="CorA soluble domain-like"/>
    <property type="match status" value="1"/>
</dbReference>
<dbReference type="Gene3D" id="1.20.58.340">
    <property type="entry name" value="Magnesium transport protein CorA, transmembrane region"/>
    <property type="match status" value="2"/>
</dbReference>
<dbReference type="Gene3D" id="3.30.460.20">
    <property type="entry name" value="CorA soluble domain-like"/>
    <property type="match status" value="1"/>
</dbReference>
<dbReference type="PANTHER" id="PTHR47891">
    <property type="entry name" value="TRANSPORTER-RELATED"/>
    <property type="match status" value="1"/>
</dbReference>
<reference evidence="7 8" key="1">
    <citation type="submission" date="2018-06" db="EMBL/GenBank/DDBJ databases">
        <title>Mucibacter soli gen. nov., sp. nov., a new member of the family Chitinophagaceae producing mucin.</title>
        <authorList>
            <person name="Kim M.-K."/>
            <person name="Park S."/>
            <person name="Kim T.-S."/>
            <person name="Joung Y."/>
            <person name="Han J.-H."/>
            <person name="Kim S.B."/>
        </authorList>
    </citation>
    <scope>NUCLEOTIDE SEQUENCE [LARGE SCALE GENOMIC DNA]</scope>
    <source>
        <strain evidence="7 8">R1-15</strain>
    </source>
</reference>
<keyword evidence="8" id="KW-1185">Reference proteome</keyword>
<dbReference type="InterPro" id="IPR045863">
    <property type="entry name" value="CorA_TM1_TM2"/>
</dbReference>
<keyword evidence="5 6" id="KW-0472">Membrane</keyword>
<dbReference type="AlphaFoldDB" id="A0A2W2ANN2"/>